<evidence type="ECO:0000256" key="17">
    <source>
        <dbReference type="PIRSR" id="PIRSR606539-2"/>
    </source>
</evidence>
<feature type="binding site" evidence="17">
    <location>
        <position position="683"/>
    </location>
    <ligand>
        <name>ATP</name>
        <dbReference type="ChEBI" id="CHEBI:30616"/>
    </ligand>
</feature>
<dbReference type="PANTHER" id="PTHR24092">
    <property type="entry name" value="PROBABLE PHOSPHOLIPID-TRANSPORTING ATPASE"/>
    <property type="match status" value="1"/>
</dbReference>
<dbReference type="InterPro" id="IPR023214">
    <property type="entry name" value="HAD_sf"/>
</dbReference>
<comment type="caution">
    <text evidence="22">The sequence shown here is derived from an EMBL/GenBank/DDBJ whole genome shotgun (WGS) entry which is preliminary data.</text>
</comment>
<feature type="binding site" evidence="17">
    <location>
        <position position="602"/>
    </location>
    <ligand>
        <name>ATP</name>
        <dbReference type="ChEBI" id="CHEBI:30616"/>
    </ligand>
</feature>
<feature type="transmembrane region" description="Helical" evidence="19">
    <location>
        <begin position="956"/>
        <end position="978"/>
    </location>
</feature>
<dbReference type="InterPro" id="IPR044492">
    <property type="entry name" value="P_typ_ATPase_HD_dom"/>
</dbReference>
<dbReference type="AlphaFoldDB" id="A0A1Y1VLN0"/>
<comment type="similarity">
    <text evidence="3 19">Belongs to the cation transport ATPase (P-type) (TC 3.A.3) family. Type IV subfamily.</text>
</comment>
<evidence type="ECO:0000259" key="20">
    <source>
        <dbReference type="Pfam" id="PF16209"/>
    </source>
</evidence>
<evidence type="ECO:0000256" key="16">
    <source>
        <dbReference type="PIRSR" id="PIRSR606539-1"/>
    </source>
</evidence>
<feature type="active site" description="4-aspartylphosphate intermediate" evidence="16">
    <location>
        <position position="410"/>
    </location>
</feature>
<dbReference type="InterPro" id="IPR006539">
    <property type="entry name" value="P-type_ATPase_IV"/>
</dbReference>
<dbReference type="Gene3D" id="2.70.150.10">
    <property type="entry name" value="Calcium-transporting ATPase, cytoplasmic transduction domain A"/>
    <property type="match status" value="1"/>
</dbReference>
<dbReference type="SUPFAM" id="SSF56784">
    <property type="entry name" value="HAD-like"/>
    <property type="match status" value="1"/>
</dbReference>
<dbReference type="InterPro" id="IPR023298">
    <property type="entry name" value="ATPase_P-typ_TM_dom_sf"/>
</dbReference>
<feature type="binding site" evidence="17">
    <location>
        <position position="412"/>
    </location>
    <ligand>
        <name>ATP</name>
        <dbReference type="ChEBI" id="CHEBI:30616"/>
    </ligand>
</feature>
<dbReference type="InterPro" id="IPR018303">
    <property type="entry name" value="ATPase_P-typ_P_site"/>
</dbReference>
<evidence type="ECO:0000256" key="1">
    <source>
        <dbReference type="ARBA" id="ARBA00001946"/>
    </source>
</evidence>
<feature type="binding site" evidence="18">
    <location>
        <position position="795"/>
    </location>
    <ligand>
        <name>Mg(2+)</name>
        <dbReference type="ChEBI" id="CHEBI:18420"/>
    </ligand>
</feature>
<evidence type="ECO:0000256" key="10">
    <source>
        <dbReference type="ARBA" id="ARBA00022967"/>
    </source>
</evidence>
<evidence type="ECO:0000256" key="7">
    <source>
        <dbReference type="ARBA" id="ARBA00022741"/>
    </source>
</evidence>
<dbReference type="FunFam" id="3.40.1110.10:FF:000085">
    <property type="entry name" value="Phospholipid-transporting ATPase"/>
    <property type="match status" value="1"/>
</dbReference>
<dbReference type="FunFam" id="3.40.50.1000:FF:000009">
    <property type="entry name" value="Phospholipid-transporting ATPase"/>
    <property type="match status" value="1"/>
</dbReference>
<dbReference type="SUPFAM" id="SSF81653">
    <property type="entry name" value="Calcium ATPase, transduction domain A"/>
    <property type="match status" value="1"/>
</dbReference>
<evidence type="ECO:0000313" key="22">
    <source>
        <dbReference type="EMBL" id="ORX59845.1"/>
    </source>
</evidence>
<feature type="transmembrane region" description="Helical" evidence="19">
    <location>
        <begin position="346"/>
        <end position="366"/>
    </location>
</feature>
<evidence type="ECO:0000313" key="23">
    <source>
        <dbReference type="Proteomes" id="UP000193719"/>
    </source>
</evidence>
<feature type="binding site" evidence="17">
    <location>
        <position position="765"/>
    </location>
    <ligand>
        <name>ATP</name>
        <dbReference type="ChEBI" id="CHEBI:30616"/>
    </ligand>
</feature>
<feature type="domain" description="P-type ATPase N-terminal" evidence="20">
    <location>
        <begin position="62"/>
        <end position="115"/>
    </location>
</feature>
<dbReference type="InterPro" id="IPR036412">
    <property type="entry name" value="HAD-like_sf"/>
</dbReference>
<dbReference type="GO" id="GO:0016887">
    <property type="term" value="F:ATP hydrolysis activity"/>
    <property type="evidence" value="ECO:0007669"/>
    <property type="project" value="InterPro"/>
</dbReference>
<name>A0A1Y1VLN0_9FUNG</name>
<dbReference type="STRING" id="1754191.A0A1Y1VLN0"/>
<dbReference type="GO" id="GO:0005524">
    <property type="term" value="F:ATP binding"/>
    <property type="evidence" value="ECO:0007669"/>
    <property type="project" value="UniProtKB-UniRule"/>
</dbReference>
<evidence type="ECO:0000256" key="8">
    <source>
        <dbReference type="ARBA" id="ARBA00022840"/>
    </source>
</evidence>
<evidence type="ECO:0000256" key="4">
    <source>
        <dbReference type="ARBA" id="ARBA00022448"/>
    </source>
</evidence>
<evidence type="ECO:0000256" key="9">
    <source>
        <dbReference type="ARBA" id="ARBA00022842"/>
    </source>
</evidence>
<evidence type="ECO:0000256" key="5">
    <source>
        <dbReference type="ARBA" id="ARBA00022692"/>
    </source>
</evidence>
<dbReference type="SUPFAM" id="SSF81665">
    <property type="entry name" value="Calcium ATPase, transmembrane domain M"/>
    <property type="match status" value="1"/>
</dbReference>
<dbReference type="Gene3D" id="3.40.50.1000">
    <property type="entry name" value="HAD superfamily/HAD-like"/>
    <property type="match status" value="1"/>
</dbReference>
<feature type="binding site" evidence="17">
    <location>
        <position position="771"/>
    </location>
    <ligand>
        <name>ATP</name>
        <dbReference type="ChEBI" id="CHEBI:30616"/>
    </ligand>
</feature>
<dbReference type="SFLD" id="SFLDS00003">
    <property type="entry name" value="Haloacid_Dehalogenase"/>
    <property type="match status" value="1"/>
</dbReference>
<protein>
    <recommendedName>
        <fullName evidence="19">Phospholipid-transporting ATPase</fullName>
        <ecNumber evidence="19">7.6.2.1</ecNumber>
    </recommendedName>
</protein>
<dbReference type="EC" id="7.6.2.1" evidence="19"/>
<dbReference type="Pfam" id="PF13246">
    <property type="entry name" value="Cation_ATPase"/>
    <property type="match status" value="1"/>
</dbReference>
<keyword evidence="7 17" id="KW-0547">Nucleotide-binding</keyword>
<feature type="transmembrane region" description="Helical" evidence="19">
    <location>
        <begin position="852"/>
        <end position="872"/>
    </location>
</feature>
<feature type="binding site" evidence="18">
    <location>
        <position position="791"/>
    </location>
    <ligand>
        <name>Mg(2+)</name>
        <dbReference type="ChEBI" id="CHEBI:18420"/>
    </ligand>
</feature>
<evidence type="ECO:0000256" key="12">
    <source>
        <dbReference type="ARBA" id="ARBA00023055"/>
    </source>
</evidence>
<dbReference type="GO" id="GO:0010008">
    <property type="term" value="C:endosome membrane"/>
    <property type="evidence" value="ECO:0007669"/>
    <property type="project" value="UniProtKB-SubCell"/>
</dbReference>
<dbReference type="GO" id="GO:0045332">
    <property type="term" value="P:phospholipid translocation"/>
    <property type="evidence" value="ECO:0007669"/>
    <property type="project" value="TreeGrafter"/>
</dbReference>
<keyword evidence="23" id="KW-1185">Reference proteome</keyword>
<feature type="transmembrane region" description="Helical" evidence="19">
    <location>
        <begin position="985"/>
        <end position="1006"/>
    </location>
</feature>
<dbReference type="NCBIfam" id="TIGR01494">
    <property type="entry name" value="ATPase_P-type"/>
    <property type="match status" value="2"/>
</dbReference>
<feature type="binding site" evidence="17">
    <location>
        <position position="795"/>
    </location>
    <ligand>
        <name>ATP</name>
        <dbReference type="ChEBI" id="CHEBI:30616"/>
    </ligand>
</feature>
<keyword evidence="5 19" id="KW-0812">Transmembrane</keyword>
<keyword evidence="6 18" id="KW-0479">Metal-binding</keyword>
<feature type="binding site" evidence="17">
    <location>
        <position position="684"/>
    </location>
    <ligand>
        <name>ATP</name>
        <dbReference type="ChEBI" id="CHEBI:30616"/>
    </ligand>
</feature>
<evidence type="ECO:0000256" key="15">
    <source>
        <dbReference type="ARBA" id="ARBA00049128"/>
    </source>
</evidence>
<feature type="transmembrane region" description="Helical" evidence="19">
    <location>
        <begin position="878"/>
        <end position="900"/>
    </location>
</feature>
<dbReference type="GO" id="GO:0006890">
    <property type="term" value="P:retrograde vesicle-mediated transport, Golgi to endoplasmic reticulum"/>
    <property type="evidence" value="ECO:0007669"/>
    <property type="project" value="TreeGrafter"/>
</dbReference>
<feature type="binding site" evidence="17">
    <location>
        <position position="685"/>
    </location>
    <ligand>
        <name>ATP</name>
        <dbReference type="ChEBI" id="CHEBI:30616"/>
    </ligand>
</feature>
<dbReference type="EMBL" id="MCFH01000002">
    <property type="protein sequence ID" value="ORX59845.1"/>
    <property type="molecule type" value="Genomic_DNA"/>
</dbReference>
<dbReference type="GO" id="GO:0140326">
    <property type="term" value="F:ATPase-coupled intramembrane lipid transporter activity"/>
    <property type="evidence" value="ECO:0007669"/>
    <property type="project" value="UniProtKB-EC"/>
</dbReference>
<dbReference type="InterPro" id="IPR023299">
    <property type="entry name" value="ATPase_P-typ_cyto_dom_N"/>
</dbReference>
<feature type="domain" description="P-type ATPase C-terminal" evidence="21">
    <location>
        <begin position="818"/>
        <end position="1046"/>
    </location>
</feature>
<dbReference type="GO" id="GO:0005802">
    <property type="term" value="C:trans-Golgi network"/>
    <property type="evidence" value="ECO:0007669"/>
    <property type="project" value="TreeGrafter"/>
</dbReference>
<feature type="binding site" evidence="17">
    <location>
        <position position="410"/>
    </location>
    <ligand>
        <name>ATP</name>
        <dbReference type="ChEBI" id="CHEBI:30616"/>
    </ligand>
</feature>
<feature type="binding site" evidence="17">
    <location>
        <position position="502"/>
    </location>
    <ligand>
        <name>ATP</name>
        <dbReference type="ChEBI" id="CHEBI:30616"/>
    </ligand>
</feature>
<evidence type="ECO:0000256" key="19">
    <source>
        <dbReference type="RuleBase" id="RU362033"/>
    </source>
</evidence>
<comment type="cofactor">
    <cofactor evidence="1 18">
        <name>Mg(2+)</name>
        <dbReference type="ChEBI" id="CHEBI:18420"/>
    </cofactor>
</comment>
<dbReference type="SFLD" id="SFLDG00002">
    <property type="entry name" value="C1.7:_P-type_atpase_like"/>
    <property type="match status" value="1"/>
</dbReference>
<dbReference type="NCBIfam" id="TIGR01652">
    <property type="entry name" value="ATPase-Plipid"/>
    <property type="match status" value="1"/>
</dbReference>
<feature type="transmembrane region" description="Helical" evidence="19">
    <location>
        <begin position="119"/>
        <end position="138"/>
    </location>
</feature>
<comment type="catalytic activity">
    <reaction evidence="15">
        <text>a 1,2-diacyl-sn-glycero-3-phosphoethanolamine(out) + ATP + H2O = a 1,2-diacyl-sn-glycero-3-phosphoethanolamine(in) + ADP + phosphate + H(+)</text>
        <dbReference type="Rhea" id="RHEA:66132"/>
        <dbReference type="ChEBI" id="CHEBI:15377"/>
        <dbReference type="ChEBI" id="CHEBI:15378"/>
        <dbReference type="ChEBI" id="CHEBI:30616"/>
        <dbReference type="ChEBI" id="CHEBI:43474"/>
        <dbReference type="ChEBI" id="CHEBI:64612"/>
        <dbReference type="ChEBI" id="CHEBI:456216"/>
    </reaction>
    <physiologicalReaction direction="left-to-right" evidence="15">
        <dbReference type="Rhea" id="RHEA:66133"/>
    </physiologicalReaction>
</comment>
<feature type="transmembrane region" description="Helical" evidence="19">
    <location>
        <begin position="322"/>
        <end position="340"/>
    </location>
</feature>
<dbReference type="InterPro" id="IPR001757">
    <property type="entry name" value="P_typ_ATPase"/>
</dbReference>
<dbReference type="InterPro" id="IPR032630">
    <property type="entry name" value="P_typ_ATPase_c"/>
</dbReference>
<dbReference type="Proteomes" id="UP000193719">
    <property type="component" value="Unassembled WGS sequence"/>
</dbReference>
<feature type="binding site" evidence="17">
    <location>
        <position position="573"/>
    </location>
    <ligand>
        <name>ATP</name>
        <dbReference type="ChEBI" id="CHEBI:30616"/>
    </ligand>
</feature>
<keyword evidence="11 19" id="KW-1133">Transmembrane helix</keyword>
<dbReference type="GO" id="GO:0005886">
    <property type="term" value="C:plasma membrane"/>
    <property type="evidence" value="ECO:0007669"/>
    <property type="project" value="TreeGrafter"/>
</dbReference>
<evidence type="ECO:0000256" key="6">
    <source>
        <dbReference type="ARBA" id="ARBA00022723"/>
    </source>
</evidence>
<accession>A0A1Y1VLN0</accession>
<comment type="subcellular location">
    <subcellularLocation>
        <location evidence="2">Endosome membrane</location>
        <topology evidence="2">Multi-pass membrane protein</topology>
    </subcellularLocation>
    <subcellularLocation>
        <location evidence="19">Membrane</location>
        <topology evidence="19">Multi-pass membrane protein</topology>
    </subcellularLocation>
</comment>
<feature type="binding site" evidence="17">
    <location>
        <position position="411"/>
    </location>
    <ligand>
        <name>ATP</name>
        <dbReference type="ChEBI" id="CHEBI:30616"/>
    </ligand>
</feature>
<dbReference type="PANTHER" id="PTHR24092:SF5">
    <property type="entry name" value="PHOSPHOLIPID-TRANSPORTING ATPASE"/>
    <property type="match status" value="1"/>
</dbReference>
<organism evidence="22 23">
    <name type="scientific">Piromyces finnis</name>
    <dbReference type="NCBI Taxonomy" id="1754191"/>
    <lineage>
        <taxon>Eukaryota</taxon>
        <taxon>Fungi</taxon>
        <taxon>Fungi incertae sedis</taxon>
        <taxon>Chytridiomycota</taxon>
        <taxon>Chytridiomycota incertae sedis</taxon>
        <taxon>Neocallimastigomycetes</taxon>
        <taxon>Neocallimastigales</taxon>
        <taxon>Neocallimastigaceae</taxon>
        <taxon>Piromyces</taxon>
    </lineage>
</organism>
<dbReference type="Pfam" id="PF16209">
    <property type="entry name" value="PhoLip_ATPase_N"/>
    <property type="match status" value="1"/>
</dbReference>
<evidence type="ECO:0000256" key="18">
    <source>
        <dbReference type="PIRSR" id="PIRSR606539-3"/>
    </source>
</evidence>
<dbReference type="Pfam" id="PF16212">
    <property type="entry name" value="PhoLip_ATPase_C"/>
    <property type="match status" value="1"/>
</dbReference>
<feature type="binding site" evidence="18">
    <location>
        <position position="410"/>
    </location>
    <ligand>
        <name>Mg(2+)</name>
        <dbReference type="ChEBI" id="CHEBI:18420"/>
    </ligand>
</feature>
<feature type="binding site" evidence="18">
    <location>
        <position position="412"/>
    </location>
    <ligand>
        <name>Mg(2+)</name>
        <dbReference type="ChEBI" id="CHEBI:18420"/>
    </ligand>
</feature>
<keyword evidence="8 17" id="KW-0067">ATP-binding</keyword>
<feature type="transmembrane region" description="Helical" evidence="19">
    <location>
        <begin position="930"/>
        <end position="950"/>
    </location>
</feature>
<dbReference type="InterPro" id="IPR008250">
    <property type="entry name" value="ATPase_P-typ_transduc_dom_A_sf"/>
</dbReference>
<dbReference type="GO" id="GO:0000287">
    <property type="term" value="F:magnesium ion binding"/>
    <property type="evidence" value="ECO:0007669"/>
    <property type="project" value="UniProtKB-UniRule"/>
</dbReference>
<keyword evidence="13 19" id="KW-0472">Membrane</keyword>
<evidence type="ECO:0000259" key="21">
    <source>
        <dbReference type="Pfam" id="PF16212"/>
    </source>
</evidence>
<keyword evidence="9 18" id="KW-0460">Magnesium</keyword>
<dbReference type="OrthoDB" id="377733at2759"/>
<evidence type="ECO:0000256" key="13">
    <source>
        <dbReference type="ARBA" id="ARBA00023136"/>
    </source>
</evidence>
<dbReference type="Gene3D" id="3.40.1110.10">
    <property type="entry name" value="Calcium-transporting ATPase, cytoplasmic domain N"/>
    <property type="match status" value="1"/>
</dbReference>
<evidence type="ECO:0000256" key="3">
    <source>
        <dbReference type="ARBA" id="ARBA00008109"/>
    </source>
</evidence>
<dbReference type="GO" id="GO:0006897">
    <property type="term" value="P:endocytosis"/>
    <property type="evidence" value="ECO:0007669"/>
    <property type="project" value="TreeGrafter"/>
</dbReference>
<evidence type="ECO:0000256" key="2">
    <source>
        <dbReference type="ARBA" id="ARBA00004337"/>
    </source>
</evidence>
<proteinExistence type="inferred from homology"/>
<comment type="catalytic activity">
    <reaction evidence="14 19">
        <text>ATP + H2O + phospholipidSide 1 = ADP + phosphate + phospholipidSide 2.</text>
        <dbReference type="EC" id="7.6.2.1"/>
    </reaction>
</comment>
<dbReference type="PRINTS" id="PR00119">
    <property type="entry name" value="CATATPASE"/>
</dbReference>
<dbReference type="SFLD" id="SFLDF00027">
    <property type="entry name" value="p-type_atpase"/>
    <property type="match status" value="1"/>
</dbReference>
<feature type="binding site" evidence="17">
    <location>
        <position position="794"/>
    </location>
    <ligand>
        <name>ATP</name>
        <dbReference type="ChEBI" id="CHEBI:30616"/>
    </ligand>
</feature>
<feature type="transmembrane region" description="Helical" evidence="19">
    <location>
        <begin position="1018"/>
        <end position="1036"/>
    </location>
</feature>
<keyword evidence="4" id="KW-0813">Transport</keyword>
<gene>
    <name evidence="22" type="ORF">BCR36DRAFT_401452</name>
</gene>
<dbReference type="PROSITE" id="PS00154">
    <property type="entry name" value="ATPASE_E1_E2"/>
    <property type="match status" value="1"/>
</dbReference>
<keyword evidence="12" id="KW-0445">Lipid transport</keyword>
<dbReference type="SUPFAM" id="SSF81660">
    <property type="entry name" value="Metal cation-transporting ATPase, ATP-binding domain N"/>
    <property type="match status" value="1"/>
</dbReference>
<sequence length="1053" mass="120471">MSDIEVELPLLPKGPGDNVPLRHKRRGGSFYAIKDKLRALVKLFSISNSNQGKARVINLPDNSKNGNKFPPNIVRNQKYSIFSFFPVVLYEQFKFFMNLYFLLVALSQIFPVLRIGYLITFYGPLSCVLAVTISKEAYDDIQRHKRDKEINNQKYQKLTKNGLIDIPSSKIKVGDLIKINCNQRIPTDMILLRTSEDTGSCFIRTDQLDGETDWKLRLAVPITQKLPSDESLAYMNAQVYSEKPQKDIHKFVGTFTYFPENPEEIETTIPLEVENTLWANCVVAQGTSIGLVIYSGKDNRSVMNISKPNTKVGSVDWEINRLTKILMIITLLLSFILVALNQFRGLWYVSFFRFMIIFSSIIPISLRINLDLAKTYYSYEIEHDKEIPGTMVRTSTIPEELGRVEYLLSDKTGTLTKNEMILKRIHLGRVSYSFDTFNEIKEQIIQYYTLNKDEKVAYKYKQLKNMTSRIHDVVISLALCHNVSPIISENGKITYQASSPDEIAILKWCESVGITLIYRDINIMKLQFPDPLNKNNNTIEYEILEIFPFTSETKRMGIIVRNIKNHKITFYMKGADVVMSKIVQYNDWLDEECGNMAREGLRTLVIGKKKLSEQFYEKFINEYNNAKININNRNEAMQSVVTKYLENDLELLGITGVEDKLQDDVSSTLELLRNAGINIWMLTGDKVETACCIGISSRLISRNQTYSIMAKLIDRNEIRDKLEILEASNDSCLVIDGETLKNCLIFEKELFISVALKLPTVICCRCSPTQKAEITKLIKEYTKSIVCAIGDGGNDVSMIQAADVGVGIVGKEGKQASLAADFSINQFSYLSDLLLWHGRNSYKRSAILSQFIIHRGLIISFIQFVFSAMFYFAPIALYQGLLLVGYATFFTSGPIFSLVLNQDVSRDVAKLYPELYKELLKGRSLSLKTFCQWVLTSVYQGGAIMVMAILLFEDQFINIVSITFTSLILNELCMVLLEIYRWKKFIVYAQLFTIIFYIGSMFYLNTDFDVNFILTFDFLWKVLAITSVSYIPLFVVKTLRKCIHPSTYSRVMN</sequence>
<reference evidence="22 23" key="2">
    <citation type="submission" date="2016-08" db="EMBL/GenBank/DDBJ databases">
        <title>Pervasive Adenine N6-methylation of Active Genes in Fungi.</title>
        <authorList>
            <consortium name="DOE Joint Genome Institute"/>
            <person name="Mondo S.J."/>
            <person name="Dannebaum R.O."/>
            <person name="Kuo R.C."/>
            <person name="Labutti K."/>
            <person name="Haridas S."/>
            <person name="Kuo A."/>
            <person name="Salamov A."/>
            <person name="Ahrendt S.R."/>
            <person name="Lipzen A."/>
            <person name="Sullivan W."/>
            <person name="Andreopoulos W.B."/>
            <person name="Clum A."/>
            <person name="Lindquist E."/>
            <person name="Daum C."/>
            <person name="Ramamoorthy G.K."/>
            <person name="Gryganskyi A."/>
            <person name="Culley D."/>
            <person name="Magnuson J.K."/>
            <person name="James T.Y."/>
            <person name="O'Malley M.A."/>
            <person name="Stajich J.E."/>
            <person name="Spatafora J.W."/>
            <person name="Visel A."/>
            <person name="Grigoriev I.V."/>
        </authorList>
    </citation>
    <scope>NUCLEOTIDE SEQUENCE [LARGE SCALE GENOMIC DNA]</scope>
    <source>
        <strain evidence="23">finn</strain>
    </source>
</reference>
<dbReference type="InterPro" id="IPR032631">
    <property type="entry name" value="P-type_ATPase_N"/>
</dbReference>
<reference evidence="22 23" key="1">
    <citation type="submission" date="2016-08" db="EMBL/GenBank/DDBJ databases">
        <title>Genomes of anaerobic fungi encode conserved fungal cellulosomes for biomass hydrolysis.</title>
        <authorList>
            <consortium name="DOE Joint Genome Institute"/>
            <person name="Haitjema C.H."/>
            <person name="Gilmore S.P."/>
            <person name="Henske J.K."/>
            <person name="Solomon K.V."/>
            <person name="De Groot R."/>
            <person name="Kuo A."/>
            <person name="Mondo S.J."/>
            <person name="Salamov A.A."/>
            <person name="Labutti K."/>
            <person name="Zhao Z."/>
            <person name="Chiniquy J."/>
            <person name="Barry K."/>
            <person name="Brewer H.M."/>
            <person name="Purvine S.O."/>
            <person name="Wright A.T."/>
            <person name="Boxma B."/>
            <person name="Van Alen T."/>
            <person name="Hackstein J.H."/>
            <person name="Baker S.E."/>
            <person name="Grigoriev I.V."/>
            <person name="O'Malley M.A."/>
        </authorList>
    </citation>
    <scope>NUCLEOTIDE SEQUENCE [LARGE SCALE GENOMIC DNA]</scope>
    <source>
        <strain evidence="23">finn</strain>
    </source>
</reference>
<keyword evidence="10 19" id="KW-1278">Translocase</keyword>
<feature type="binding site" evidence="17">
    <location>
        <position position="549"/>
    </location>
    <ligand>
        <name>ATP</name>
        <dbReference type="ChEBI" id="CHEBI:30616"/>
    </ligand>
</feature>
<evidence type="ECO:0000256" key="14">
    <source>
        <dbReference type="ARBA" id="ARBA00034036"/>
    </source>
</evidence>
<evidence type="ECO:0000256" key="11">
    <source>
        <dbReference type="ARBA" id="ARBA00022989"/>
    </source>
</evidence>